<proteinExistence type="predicted"/>
<evidence type="ECO:0000313" key="2">
    <source>
        <dbReference type="Proteomes" id="UP001359485"/>
    </source>
</evidence>
<gene>
    <name evidence="1" type="ORF">RUM44_007071</name>
</gene>
<keyword evidence="2" id="KW-1185">Reference proteome</keyword>
<organism evidence="1 2">
    <name type="scientific">Polyplax serrata</name>
    <name type="common">Common mouse louse</name>
    <dbReference type="NCBI Taxonomy" id="468196"/>
    <lineage>
        <taxon>Eukaryota</taxon>
        <taxon>Metazoa</taxon>
        <taxon>Ecdysozoa</taxon>
        <taxon>Arthropoda</taxon>
        <taxon>Hexapoda</taxon>
        <taxon>Insecta</taxon>
        <taxon>Pterygota</taxon>
        <taxon>Neoptera</taxon>
        <taxon>Paraneoptera</taxon>
        <taxon>Psocodea</taxon>
        <taxon>Troctomorpha</taxon>
        <taxon>Phthiraptera</taxon>
        <taxon>Anoplura</taxon>
        <taxon>Polyplacidae</taxon>
        <taxon>Polyplax</taxon>
    </lineage>
</organism>
<reference evidence="1 2" key="1">
    <citation type="submission" date="2023-09" db="EMBL/GenBank/DDBJ databases">
        <title>Genomes of two closely related lineages of the louse Polyplax serrata with different host specificities.</title>
        <authorList>
            <person name="Martinu J."/>
            <person name="Tarabai H."/>
            <person name="Stefka J."/>
            <person name="Hypsa V."/>
        </authorList>
    </citation>
    <scope>NUCLEOTIDE SEQUENCE [LARGE SCALE GENOMIC DNA]</scope>
    <source>
        <strain evidence="1">98ZLc_SE</strain>
    </source>
</reference>
<accession>A0ABR1AZU3</accession>
<dbReference type="EMBL" id="JAWJWF010000005">
    <property type="protein sequence ID" value="KAK6632041.1"/>
    <property type="molecule type" value="Genomic_DNA"/>
</dbReference>
<dbReference type="Proteomes" id="UP001359485">
    <property type="component" value="Unassembled WGS sequence"/>
</dbReference>
<comment type="caution">
    <text evidence="1">The sequence shown here is derived from an EMBL/GenBank/DDBJ whole genome shotgun (WGS) entry which is preliminary data.</text>
</comment>
<evidence type="ECO:0000313" key="1">
    <source>
        <dbReference type="EMBL" id="KAK6632041.1"/>
    </source>
</evidence>
<protein>
    <submittedName>
        <fullName evidence="1">Uncharacterized protein</fullName>
    </submittedName>
</protein>
<sequence>MDRLVQLRVPVITFMTFRQVEHGEEESEELHKVGKLIFGMDENVVVSPPIRQTRKIVLLGGRPRDL</sequence>
<name>A0ABR1AZU3_POLSC</name>